<dbReference type="PROSITE" id="PS51257">
    <property type="entry name" value="PROKAR_LIPOPROTEIN"/>
    <property type="match status" value="1"/>
</dbReference>
<dbReference type="PANTHER" id="PTHR30061:SF50">
    <property type="entry name" value="MALTOSE_MALTODEXTRIN-BINDING PERIPLASMIC PROTEIN"/>
    <property type="match status" value="1"/>
</dbReference>
<evidence type="ECO:0000256" key="4">
    <source>
        <dbReference type="SAM" id="SignalP"/>
    </source>
</evidence>
<evidence type="ECO:0000313" key="10">
    <source>
        <dbReference type="Proteomes" id="UP000525686"/>
    </source>
</evidence>
<sequence length="431" mass="45848">MRRGITGTLAMAVSVCLGLAATGCGAGEDAESRADAASRVSGTVTWWDTSGESESPLFRKLVSAFEKDHPKVKVDYVQVDFFEAQERYVKAQKAGSGVPDVLRADVGWTAGFVGKGYLADLTDSPALGEADDFLETTTASVTHEDRVYGVPQVTDPLALLYNRDLFEKAGIGRPPSTWKELKDAAAKIKDATGADGLALNTDGYFSLPFLYGEETDLVDPGRSAITVAGAAAVRGAETAADLVTSGAARKPPAEDAYGAMQTAFKTGEVAMIINGPWATADVFSGSAFRKRENLGIAPLPAGSTGTAGSPTGGHNLVISKDTEHREAAEAFVGYMTAAAQQERAALELGLLPTRKSAYSRAVLSDPVRNSFYFAHTKAVPRITLPQSAELFATYQPHWTAILRGEETPREGMRATAEEWRATLLPEYRLDG</sequence>
<dbReference type="SUPFAM" id="SSF53850">
    <property type="entry name" value="Periplasmic binding protein-like II"/>
    <property type="match status" value="1"/>
</dbReference>
<dbReference type="GO" id="GO:0055052">
    <property type="term" value="C:ATP-binding cassette (ABC) transporter complex, substrate-binding subunit-containing"/>
    <property type="evidence" value="ECO:0007669"/>
    <property type="project" value="TreeGrafter"/>
</dbReference>
<keyword evidence="3 4" id="KW-0732">Signal</keyword>
<reference evidence="5" key="3">
    <citation type="journal article" name="Syst. Appl. Microbiol.">
        <title>Streptomyces alkaliterrae sp. nov., isolated from an alkaline soil, and emended descriptions of Streptomyces alkaliphilus, Streptomyces calidiresistens and Streptomyces durbertensis.</title>
        <authorList>
            <person name="Swiecimska M."/>
            <person name="Golinska P."/>
            <person name="Nouioui I."/>
            <person name="Wypij M."/>
            <person name="Rai M."/>
            <person name="Sangal V."/>
            <person name="Goodfellow M."/>
        </authorList>
    </citation>
    <scope>NUCLEOTIDE SEQUENCE</scope>
    <source>
        <strain evidence="5">OF3</strain>
        <strain evidence="6">OF8</strain>
    </source>
</reference>
<comment type="caution">
    <text evidence="7">The sequence shown here is derived from an EMBL/GenBank/DDBJ whole genome shotgun (WGS) entry which is preliminary data.</text>
</comment>
<dbReference type="GO" id="GO:1901982">
    <property type="term" value="F:maltose binding"/>
    <property type="evidence" value="ECO:0007669"/>
    <property type="project" value="TreeGrafter"/>
</dbReference>
<evidence type="ECO:0000313" key="9">
    <source>
        <dbReference type="Proteomes" id="UP000517765"/>
    </source>
</evidence>
<dbReference type="InterPro" id="IPR006059">
    <property type="entry name" value="SBP"/>
</dbReference>
<name>A0A5P0YPD2_9ACTN</name>
<reference evidence="7 8" key="1">
    <citation type="submission" date="2019-10" db="EMBL/GenBank/DDBJ databases">
        <title>Streptomyces sp. nov., a novel actinobacterium isolated from alkaline environment.</title>
        <authorList>
            <person name="Golinska P."/>
        </authorList>
    </citation>
    <scope>NUCLEOTIDE SEQUENCE [LARGE SCALE GENOMIC DNA]</scope>
    <source>
        <strain evidence="7 8">OF1</strain>
    </source>
</reference>
<dbReference type="EMBL" id="JABJWZ010000010">
    <property type="protein sequence ID" value="MBB1252226.1"/>
    <property type="molecule type" value="Genomic_DNA"/>
</dbReference>
<dbReference type="RefSeq" id="WP_143647605.1">
    <property type="nucleotide sequence ID" value="NZ_JABJWZ010000010.1"/>
</dbReference>
<evidence type="ECO:0000256" key="1">
    <source>
        <dbReference type="ARBA" id="ARBA00008520"/>
    </source>
</evidence>
<dbReference type="GO" id="GO:0042956">
    <property type="term" value="P:maltodextrin transmembrane transport"/>
    <property type="evidence" value="ECO:0007669"/>
    <property type="project" value="TreeGrafter"/>
</dbReference>
<dbReference type="Proteomes" id="UP000525686">
    <property type="component" value="Unassembled WGS sequence"/>
</dbReference>
<comment type="similarity">
    <text evidence="1">Belongs to the bacterial solute-binding protein 1 family.</text>
</comment>
<keyword evidence="8" id="KW-1185">Reference proteome</keyword>
<dbReference type="Proteomes" id="UP000517765">
    <property type="component" value="Unassembled WGS sequence"/>
</dbReference>
<keyword evidence="2" id="KW-0813">Transport</keyword>
<evidence type="ECO:0000313" key="7">
    <source>
        <dbReference type="EMBL" id="MQS02141.1"/>
    </source>
</evidence>
<reference evidence="9 10" key="2">
    <citation type="submission" date="2020-05" db="EMBL/GenBank/DDBJ databases">
        <title>Classification of alakaliphilic streptomycetes isolated from an alkaline soil next to Lonar Crater, India and a proposal for the recognition of Streptomyces alkaliterrae sp. nov.</title>
        <authorList>
            <person name="Golinska P."/>
        </authorList>
    </citation>
    <scope>NUCLEOTIDE SEQUENCE [LARGE SCALE GENOMIC DNA]</scope>
    <source>
        <strain evidence="10">OF3</strain>
        <strain evidence="9">OF8</strain>
    </source>
</reference>
<dbReference type="Pfam" id="PF01547">
    <property type="entry name" value="SBP_bac_1"/>
    <property type="match status" value="1"/>
</dbReference>
<dbReference type="EMBL" id="VJYK02000074">
    <property type="protein sequence ID" value="MQS02141.1"/>
    <property type="molecule type" value="Genomic_DNA"/>
</dbReference>
<proteinExistence type="inferred from homology"/>
<dbReference type="AlphaFoldDB" id="A0A5P0YPD2"/>
<gene>
    <name evidence="7" type="ORF">FNX44_009690</name>
    <name evidence="5" type="ORF">H3146_02420</name>
    <name evidence="6" type="ORF">H3147_16475</name>
</gene>
<protein>
    <submittedName>
        <fullName evidence="7">Extracellular solute-binding protein</fullName>
    </submittedName>
</protein>
<evidence type="ECO:0000313" key="8">
    <source>
        <dbReference type="Proteomes" id="UP000320857"/>
    </source>
</evidence>
<evidence type="ECO:0000313" key="6">
    <source>
        <dbReference type="EMBL" id="MBB1260420.1"/>
    </source>
</evidence>
<dbReference type="OrthoDB" id="9795467at2"/>
<evidence type="ECO:0000313" key="5">
    <source>
        <dbReference type="EMBL" id="MBB1252226.1"/>
    </source>
</evidence>
<evidence type="ECO:0000256" key="2">
    <source>
        <dbReference type="ARBA" id="ARBA00022448"/>
    </source>
</evidence>
<accession>A0A5P0YPD2</accession>
<dbReference type="PANTHER" id="PTHR30061">
    <property type="entry name" value="MALTOSE-BINDING PERIPLASMIC PROTEIN"/>
    <property type="match status" value="1"/>
</dbReference>
<dbReference type="Proteomes" id="UP000320857">
    <property type="component" value="Unassembled WGS sequence"/>
</dbReference>
<feature type="signal peptide" evidence="4">
    <location>
        <begin position="1"/>
        <end position="26"/>
    </location>
</feature>
<dbReference type="EMBL" id="JABJXA010000096">
    <property type="protein sequence ID" value="MBB1260420.1"/>
    <property type="molecule type" value="Genomic_DNA"/>
</dbReference>
<dbReference type="Gene3D" id="3.40.190.10">
    <property type="entry name" value="Periplasmic binding protein-like II"/>
    <property type="match status" value="2"/>
</dbReference>
<evidence type="ECO:0000256" key="3">
    <source>
        <dbReference type="ARBA" id="ARBA00022729"/>
    </source>
</evidence>
<dbReference type="GO" id="GO:0015768">
    <property type="term" value="P:maltose transport"/>
    <property type="evidence" value="ECO:0007669"/>
    <property type="project" value="TreeGrafter"/>
</dbReference>
<feature type="chain" id="PRO_5036149034" evidence="4">
    <location>
        <begin position="27"/>
        <end position="431"/>
    </location>
</feature>
<organism evidence="7 8">
    <name type="scientific">Streptomyces alkaliterrae</name>
    <dbReference type="NCBI Taxonomy" id="2213162"/>
    <lineage>
        <taxon>Bacteria</taxon>
        <taxon>Bacillati</taxon>
        <taxon>Actinomycetota</taxon>
        <taxon>Actinomycetes</taxon>
        <taxon>Kitasatosporales</taxon>
        <taxon>Streptomycetaceae</taxon>
        <taxon>Streptomyces</taxon>
    </lineage>
</organism>